<proteinExistence type="predicted"/>
<evidence type="ECO:0000256" key="1">
    <source>
        <dbReference type="SAM" id="MobiDB-lite"/>
    </source>
</evidence>
<dbReference type="AlphaFoldDB" id="A0A6C0K4H5"/>
<dbReference type="EMBL" id="MN740811">
    <property type="protein sequence ID" value="QHU12962.1"/>
    <property type="molecule type" value="Genomic_DNA"/>
</dbReference>
<organism evidence="2">
    <name type="scientific">viral metagenome</name>
    <dbReference type="NCBI Taxonomy" id="1070528"/>
    <lineage>
        <taxon>unclassified sequences</taxon>
        <taxon>metagenomes</taxon>
        <taxon>organismal metagenomes</taxon>
    </lineage>
</organism>
<accession>A0A6C0K4H5</accession>
<feature type="region of interest" description="Disordered" evidence="1">
    <location>
        <begin position="248"/>
        <end position="290"/>
    </location>
</feature>
<reference evidence="2" key="1">
    <citation type="journal article" date="2020" name="Nature">
        <title>Giant virus diversity and host interactions through global metagenomics.</title>
        <authorList>
            <person name="Schulz F."/>
            <person name="Roux S."/>
            <person name="Paez-Espino D."/>
            <person name="Jungbluth S."/>
            <person name="Walsh D.A."/>
            <person name="Denef V.J."/>
            <person name="McMahon K.D."/>
            <person name="Konstantinidis K.T."/>
            <person name="Eloe-Fadrosh E.A."/>
            <person name="Kyrpides N.C."/>
            <person name="Woyke T."/>
        </authorList>
    </citation>
    <scope>NUCLEOTIDE SEQUENCE</scope>
    <source>
        <strain evidence="2">GVMAG-S-1101172-89</strain>
    </source>
</reference>
<name>A0A6C0K4H5_9ZZZZ</name>
<protein>
    <submittedName>
        <fullName evidence="2">Uncharacterized protein</fullName>
    </submittedName>
</protein>
<sequence>MRVKTWYPFPETFNKDLCVLPTDGESQYEAFQSIFAKIMSATFGSEKKVTTNVSPYEMLCEKFGIELIFSNTTPDVVGPEKRIIWYAPGKVTHYIANVNGKEMNPYDKLQAVNTQGFCQMFAFFLAKGDTVGFKNVEQSKMISLENFNILVHNTQTCLKKSLTYIEDDPKILERFGEFFQKVKKASREQLGIKKGISFEEYIRDFKKINESENCVKAYIYDNPLRGYSDGKPRLPLWFLPEHKAPNYSEQPYSYDYPKAAPRASRSRSRSRSRRAVFSENHRAPGASRRR</sequence>
<feature type="compositionally biased region" description="Basic residues" evidence="1">
    <location>
        <begin position="264"/>
        <end position="274"/>
    </location>
</feature>
<evidence type="ECO:0000313" key="2">
    <source>
        <dbReference type="EMBL" id="QHU12962.1"/>
    </source>
</evidence>